<proteinExistence type="predicted"/>
<dbReference type="PROSITE" id="PS50206">
    <property type="entry name" value="RHODANESE_3"/>
    <property type="match status" value="1"/>
</dbReference>
<comment type="caution">
    <text evidence="12">The sequence shown here is derived from an EMBL/GenBank/DDBJ whole genome shotgun (WGS) entry which is preliminary data.</text>
</comment>
<evidence type="ECO:0000313" key="13">
    <source>
        <dbReference type="Proteomes" id="UP000673691"/>
    </source>
</evidence>
<dbReference type="Gene3D" id="3.40.50.720">
    <property type="entry name" value="NAD(P)-binding Rossmann-like Domain"/>
    <property type="match status" value="1"/>
</dbReference>
<name>A0A8H8DL64_9FUNG</name>
<feature type="compositionally biased region" description="Basic and acidic residues" evidence="10">
    <location>
        <begin position="61"/>
        <end position="71"/>
    </location>
</feature>
<dbReference type="GO" id="GO:0005524">
    <property type="term" value="F:ATP binding"/>
    <property type="evidence" value="ECO:0007669"/>
    <property type="project" value="UniProtKB-KW"/>
</dbReference>
<gene>
    <name evidence="12" type="ORF">BJ554DRAFT_5269</name>
</gene>
<keyword evidence="12" id="KW-0548">Nucleotidyltransferase</keyword>
<evidence type="ECO:0000256" key="8">
    <source>
        <dbReference type="ARBA" id="ARBA00022840"/>
    </source>
</evidence>
<feature type="compositionally biased region" description="Basic and acidic residues" evidence="10">
    <location>
        <begin position="35"/>
        <end position="50"/>
    </location>
</feature>
<keyword evidence="4" id="KW-0819">tRNA processing</keyword>
<dbReference type="SUPFAM" id="SSF69572">
    <property type="entry name" value="Activating enzymes of the ubiquitin-like proteins"/>
    <property type="match status" value="1"/>
</dbReference>
<evidence type="ECO:0000256" key="9">
    <source>
        <dbReference type="ARBA" id="ARBA00023268"/>
    </source>
</evidence>
<keyword evidence="7" id="KW-0862">Zinc</keyword>
<dbReference type="CDD" id="cd00757">
    <property type="entry name" value="ThiF_MoeB_HesA_family"/>
    <property type="match status" value="1"/>
</dbReference>
<dbReference type="PANTHER" id="PTHR10953:SF102">
    <property type="entry name" value="ADENYLYLTRANSFERASE AND SULFURTRANSFERASE MOCS3"/>
    <property type="match status" value="1"/>
</dbReference>
<keyword evidence="2" id="KW-0963">Cytoplasm</keyword>
<dbReference type="FunFam" id="3.40.250.10:FF:000014">
    <property type="entry name" value="Adenylyltransferase and sulfurtransferase MOCS3"/>
    <property type="match status" value="1"/>
</dbReference>
<evidence type="ECO:0000256" key="6">
    <source>
        <dbReference type="ARBA" id="ARBA00022741"/>
    </source>
</evidence>
<dbReference type="GO" id="GO:0005829">
    <property type="term" value="C:cytosol"/>
    <property type="evidence" value="ECO:0007669"/>
    <property type="project" value="UniProtKB-SubCell"/>
</dbReference>
<sequence>MQETEAGPDAETTPAGERTVGDSRGAPLQAQLEALRAENEALREENRRLTAEAGTAARRRGATENDEREAKGEEEEEQRRPVSAAFPACSRAHCLTNAEVARYSRHLILPEFGVAGQESLKKGSVLVVGAGGLGAPVILYLAAAGVCAYSPIGIVDHDTIDVSNLHRQVIHDEARAGTSKAKSAVLSAKRLNSGICGVPYEVVLDNSNAMEILADYDVVVDCTDNPATRYLINDACVLLGKPLVSASALRTDGQLSVLNFRGVPGIMGCLEALEAIKILMHLHAAAERELPTVQQGILLFSAFQDPMFRSVRMRGRSRTCAACGDAPTITALLADYPAACGGRSADDAPIALSVLACDERASASDLAEALRRGGGGGDGTAVVLDVRDPGHFEICRLAGSLNVPFKQLERRIGEVKEAAETADQGTLFVVCRRGNDSQLAVQLLKEHGMSNVRDVVGGLTAWSEGVDPGFPTY</sequence>
<protein>
    <submittedName>
        <fullName evidence="12">Adenylyltransferase</fullName>
    </submittedName>
</protein>
<keyword evidence="13" id="KW-1185">Reference proteome</keyword>
<evidence type="ECO:0000256" key="4">
    <source>
        <dbReference type="ARBA" id="ARBA00022694"/>
    </source>
</evidence>
<evidence type="ECO:0000259" key="11">
    <source>
        <dbReference type="PROSITE" id="PS50206"/>
    </source>
</evidence>
<feature type="domain" description="Rhodanese" evidence="11">
    <location>
        <begin position="377"/>
        <end position="471"/>
    </location>
</feature>
<reference evidence="12 13" key="1">
    <citation type="journal article" name="Sci. Rep.">
        <title>Genome-scale phylogenetic analyses confirm Olpidium as the closest living zoosporic fungus to the non-flagellated, terrestrial fungi.</title>
        <authorList>
            <person name="Chang Y."/>
            <person name="Rochon D."/>
            <person name="Sekimoto S."/>
            <person name="Wang Y."/>
            <person name="Chovatia M."/>
            <person name="Sandor L."/>
            <person name="Salamov A."/>
            <person name="Grigoriev I.V."/>
            <person name="Stajich J.E."/>
            <person name="Spatafora J.W."/>
        </authorList>
    </citation>
    <scope>NUCLEOTIDE SEQUENCE [LARGE SCALE GENOMIC DNA]</scope>
    <source>
        <strain evidence="12">S191</strain>
    </source>
</reference>
<evidence type="ECO:0000256" key="2">
    <source>
        <dbReference type="ARBA" id="ARBA00022490"/>
    </source>
</evidence>
<dbReference type="Pfam" id="PF00899">
    <property type="entry name" value="ThiF"/>
    <property type="match status" value="1"/>
</dbReference>
<dbReference type="GO" id="GO:0046872">
    <property type="term" value="F:metal ion binding"/>
    <property type="evidence" value="ECO:0007669"/>
    <property type="project" value="UniProtKB-KW"/>
</dbReference>
<evidence type="ECO:0000256" key="5">
    <source>
        <dbReference type="ARBA" id="ARBA00022723"/>
    </source>
</evidence>
<dbReference type="GO" id="GO:0042292">
    <property type="term" value="F:URM1 activating enzyme activity"/>
    <property type="evidence" value="ECO:0007669"/>
    <property type="project" value="TreeGrafter"/>
</dbReference>
<keyword evidence="9" id="KW-0511">Multifunctional enzyme</keyword>
<organism evidence="12 13">
    <name type="scientific">Olpidium bornovanus</name>
    <dbReference type="NCBI Taxonomy" id="278681"/>
    <lineage>
        <taxon>Eukaryota</taxon>
        <taxon>Fungi</taxon>
        <taxon>Fungi incertae sedis</taxon>
        <taxon>Olpidiomycota</taxon>
        <taxon>Olpidiomycotina</taxon>
        <taxon>Olpidiomycetes</taxon>
        <taxon>Olpidiales</taxon>
        <taxon>Olpidiaceae</taxon>
        <taxon>Olpidium</taxon>
    </lineage>
</organism>
<dbReference type="GO" id="GO:0016779">
    <property type="term" value="F:nucleotidyltransferase activity"/>
    <property type="evidence" value="ECO:0007669"/>
    <property type="project" value="UniProtKB-KW"/>
</dbReference>
<dbReference type="AlphaFoldDB" id="A0A8H8DL64"/>
<keyword evidence="6" id="KW-0547">Nucleotide-binding</keyword>
<dbReference type="InterPro" id="IPR045886">
    <property type="entry name" value="ThiF/MoeB/HesA"/>
</dbReference>
<dbReference type="InterPro" id="IPR035985">
    <property type="entry name" value="Ubiquitin-activating_enz"/>
</dbReference>
<dbReference type="InterPro" id="IPR000594">
    <property type="entry name" value="ThiF_NAD_FAD-bd"/>
</dbReference>
<dbReference type="Proteomes" id="UP000673691">
    <property type="component" value="Unassembled WGS sequence"/>
</dbReference>
<dbReference type="EMBL" id="JAEFCI010002173">
    <property type="protein sequence ID" value="KAG5462411.1"/>
    <property type="molecule type" value="Genomic_DNA"/>
</dbReference>
<dbReference type="PANTHER" id="PTHR10953">
    <property type="entry name" value="UBIQUITIN-ACTIVATING ENZYME E1"/>
    <property type="match status" value="1"/>
</dbReference>
<evidence type="ECO:0000256" key="1">
    <source>
        <dbReference type="ARBA" id="ARBA00004514"/>
    </source>
</evidence>
<evidence type="ECO:0000256" key="3">
    <source>
        <dbReference type="ARBA" id="ARBA00022679"/>
    </source>
</evidence>
<evidence type="ECO:0000313" key="12">
    <source>
        <dbReference type="EMBL" id="KAG5462411.1"/>
    </source>
</evidence>
<dbReference type="InterPro" id="IPR001763">
    <property type="entry name" value="Rhodanese-like_dom"/>
</dbReference>
<feature type="region of interest" description="Disordered" evidence="10">
    <location>
        <begin position="1"/>
        <end position="84"/>
    </location>
</feature>
<dbReference type="SMART" id="SM00450">
    <property type="entry name" value="RHOD"/>
    <property type="match status" value="1"/>
</dbReference>
<dbReference type="OrthoDB" id="10261062at2759"/>
<keyword evidence="8" id="KW-0067">ATP-binding</keyword>
<keyword evidence="3" id="KW-0808">Transferase</keyword>
<evidence type="ECO:0000256" key="10">
    <source>
        <dbReference type="SAM" id="MobiDB-lite"/>
    </source>
</evidence>
<comment type="subcellular location">
    <subcellularLocation>
        <location evidence="1">Cytoplasm</location>
        <location evidence="1">Cytosol</location>
    </subcellularLocation>
</comment>
<accession>A0A8H8DL64</accession>
<dbReference type="InterPro" id="IPR036873">
    <property type="entry name" value="Rhodanese-like_dom_sf"/>
</dbReference>
<evidence type="ECO:0000256" key="7">
    <source>
        <dbReference type="ARBA" id="ARBA00022833"/>
    </source>
</evidence>
<keyword evidence="5" id="KW-0479">Metal-binding</keyword>
<dbReference type="GO" id="GO:0008033">
    <property type="term" value="P:tRNA processing"/>
    <property type="evidence" value="ECO:0007669"/>
    <property type="project" value="UniProtKB-KW"/>
</dbReference>
<dbReference type="Gene3D" id="3.40.250.10">
    <property type="entry name" value="Rhodanese-like domain"/>
    <property type="match status" value="1"/>
</dbReference>
<dbReference type="Pfam" id="PF00581">
    <property type="entry name" value="Rhodanese"/>
    <property type="match status" value="1"/>
</dbReference>
<dbReference type="GO" id="GO:0004792">
    <property type="term" value="F:thiosulfate-cyanide sulfurtransferase activity"/>
    <property type="evidence" value="ECO:0007669"/>
    <property type="project" value="TreeGrafter"/>
</dbReference>